<name>A0ACD3BIE8_9AGAR</name>
<gene>
    <name evidence="1" type="ORF">BDN72DRAFT_830672</name>
</gene>
<organism evidence="1 2">
    <name type="scientific">Pluteus cervinus</name>
    <dbReference type="NCBI Taxonomy" id="181527"/>
    <lineage>
        <taxon>Eukaryota</taxon>
        <taxon>Fungi</taxon>
        <taxon>Dikarya</taxon>
        <taxon>Basidiomycota</taxon>
        <taxon>Agaricomycotina</taxon>
        <taxon>Agaricomycetes</taxon>
        <taxon>Agaricomycetidae</taxon>
        <taxon>Agaricales</taxon>
        <taxon>Pluteineae</taxon>
        <taxon>Pluteaceae</taxon>
        <taxon>Pluteus</taxon>
    </lineage>
</organism>
<sequence length="262" mass="29326">MPPWNSAKAKVQIRLSIQRLRTLQQKKEAQAKASRRDIATLLERGKIETARVKVETIIHEDIHVELLELLELYCELLFARFGLLEQNTREPDPGIAEGVASVIHAAPRTELKELHILRDILMHKYGREYSVAVMENRDDLVSDRVRRKLSTETPSPELVDAYITEIAKAYGVPWTPLAKLNEEKQEGLSEKDGEDASSQLPDVAKKGLAAEAAPKLPDIPPTEDESSTTPSKAAPTTPQSPPPKEEDEFEALAKRFAALKKR</sequence>
<dbReference type="EMBL" id="ML208259">
    <property type="protein sequence ID" value="TFK77504.1"/>
    <property type="molecule type" value="Genomic_DNA"/>
</dbReference>
<accession>A0ACD3BIE8</accession>
<protein>
    <submittedName>
        <fullName evidence="1">DUF292-domain-containing protein</fullName>
    </submittedName>
</protein>
<reference evidence="1 2" key="1">
    <citation type="journal article" date="2019" name="Nat. Ecol. Evol.">
        <title>Megaphylogeny resolves global patterns of mushroom evolution.</title>
        <authorList>
            <person name="Varga T."/>
            <person name="Krizsan K."/>
            <person name="Foldi C."/>
            <person name="Dima B."/>
            <person name="Sanchez-Garcia M."/>
            <person name="Sanchez-Ramirez S."/>
            <person name="Szollosi G.J."/>
            <person name="Szarkandi J.G."/>
            <person name="Papp V."/>
            <person name="Albert L."/>
            <person name="Andreopoulos W."/>
            <person name="Angelini C."/>
            <person name="Antonin V."/>
            <person name="Barry K.W."/>
            <person name="Bougher N.L."/>
            <person name="Buchanan P."/>
            <person name="Buyck B."/>
            <person name="Bense V."/>
            <person name="Catcheside P."/>
            <person name="Chovatia M."/>
            <person name="Cooper J."/>
            <person name="Damon W."/>
            <person name="Desjardin D."/>
            <person name="Finy P."/>
            <person name="Geml J."/>
            <person name="Haridas S."/>
            <person name="Hughes K."/>
            <person name="Justo A."/>
            <person name="Karasinski D."/>
            <person name="Kautmanova I."/>
            <person name="Kiss B."/>
            <person name="Kocsube S."/>
            <person name="Kotiranta H."/>
            <person name="LaButti K.M."/>
            <person name="Lechner B.E."/>
            <person name="Liimatainen K."/>
            <person name="Lipzen A."/>
            <person name="Lukacs Z."/>
            <person name="Mihaltcheva S."/>
            <person name="Morgado L.N."/>
            <person name="Niskanen T."/>
            <person name="Noordeloos M.E."/>
            <person name="Ohm R.A."/>
            <person name="Ortiz-Santana B."/>
            <person name="Ovrebo C."/>
            <person name="Racz N."/>
            <person name="Riley R."/>
            <person name="Savchenko A."/>
            <person name="Shiryaev A."/>
            <person name="Soop K."/>
            <person name="Spirin V."/>
            <person name="Szebenyi C."/>
            <person name="Tomsovsky M."/>
            <person name="Tulloss R.E."/>
            <person name="Uehling J."/>
            <person name="Grigoriev I.V."/>
            <person name="Vagvolgyi C."/>
            <person name="Papp T."/>
            <person name="Martin F.M."/>
            <person name="Miettinen O."/>
            <person name="Hibbett D.S."/>
            <person name="Nagy L.G."/>
        </authorList>
    </citation>
    <scope>NUCLEOTIDE SEQUENCE [LARGE SCALE GENOMIC DNA]</scope>
    <source>
        <strain evidence="1 2">NL-1719</strain>
    </source>
</reference>
<proteinExistence type="predicted"/>
<evidence type="ECO:0000313" key="2">
    <source>
        <dbReference type="Proteomes" id="UP000308600"/>
    </source>
</evidence>
<dbReference type="Proteomes" id="UP000308600">
    <property type="component" value="Unassembled WGS sequence"/>
</dbReference>
<keyword evidence="2" id="KW-1185">Reference proteome</keyword>
<evidence type="ECO:0000313" key="1">
    <source>
        <dbReference type="EMBL" id="TFK77504.1"/>
    </source>
</evidence>